<keyword evidence="1" id="KW-0808">Transferase</keyword>
<dbReference type="EC" id="2.1.1.33" evidence="1"/>
<proteinExistence type="predicted"/>
<accession>A0ACD1AGC5</accession>
<evidence type="ECO:0000313" key="2">
    <source>
        <dbReference type="Proteomes" id="UP000594014"/>
    </source>
</evidence>
<dbReference type="Proteomes" id="UP000594014">
    <property type="component" value="Chromosome"/>
</dbReference>
<keyword evidence="2" id="KW-1185">Reference proteome</keyword>
<dbReference type="EMBL" id="CP042469">
    <property type="protein sequence ID" value="QOX65527.1"/>
    <property type="molecule type" value="Genomic_DNA"/>
</dbReference>
<organism evidence="1 2">
    <name type="scientific">Anoxybacterium hadale</name>
    <dbReference type="NCBI Taxonomy" id="3408580"/>
    <lineage>
        <taxon>Bacteria</taxon>
        <taxon>Bacillati</taxon>
        <taxon>Bacillota</taxon>
        <taxon>Clostridia</taxon>
        <taxon>Peptostreptococcales</taxon>
        <taxon>Anaerovoracaceae</taxon>
        <taxon>Anoxybacterium</taxon>
    </lineage>
</organism>
<reference evidence="1" key="1">
    <citation type="submission" date="2019-08" db="EMBL/GenBank/DDBJ databases">
        <title>Genome sequence of Clostridiales bacterium MT110.</title>
        <authorList>
            <person name="Cao J."/>
        </authorList>
    </citation>
    <scope>NUCLEOTIDE SEQUENCE</scope>
    <source>
        <strain evidence="1">MT110</strain>
    </source>
</reference>
<keyword evidence="1" id="KW-0489">Methyltransferase</keyword>
<name>A0ACD1AGC5_9FIRM</name>
<gene>
    <name evidence="1" type="primary">trmB</name>
    <name evidence="1" type="ORF">FRZ06_20255</name>
</gene>
<evidence type="ECO:0000313" key="1">
    <source>
        <dbReference type="EMBL" id="QOX65527.1"/>
    </source>
</evidence>
<sequence>MRQRKVKNEEEKLAEHQLFLIVEPYKQKGKWQELFGNENDIYAEFGCGKGQFILTLAEQNPDRNYIAFEGSGTIVLRALQKAEQRGLKNIFFTKEYVRDVSEYFEEGELAGIYLNFSDPWPKDRHAKRRLTHGRYLEGYKQVLKMGGCIEFKTDNEQLYAFACLEFENCGMQLLEATEDLHGSALPAKAVTTEYEDKFRTEGKKIKYCRVKA</sequence>
<protein>
    <submittedName>
        <fullName evidence="1">tRNA (Guanosine(46)-N7)-methyltransferase TrmB</fullName>
        <ecNumber evidence="1">2.1.1.33</ecNumber>
    </submittedName>
</protein>